<accession>X1W242</accession>
<feature type="domain" description="Putative heavy-metal chelation" evidence="1">
    <location>
        <begin position="2"/>
        <end position="53"/>
    </location>
</feature>
<evidence type="ECO:0000259" key="1">
    <source>
        <dbReference type="Pfam" id="PF04016"/>
    </source>
</evidence>
<dbReference type="Gene3D" id="3.40.50.11590">
    <property type="match status" value="1"/>
</dbReference>
<reference evidence="2" key="1">
    <citation type="journal article" date="2014" name="Front. Microbiol.">
        <title>High frequency of phylogenetically diverse reductive dehalogenase-homologous genes in deep subseafloor sedimentary metagenomes.</title>
        <authorList>
            <person name="Kawai M."/>
            <person name="Futagami T."/>
            <person name="Toyoda A."/>
            <person name="Takaki Y."/>
            <person name="Nishi S."/>
            <person name="Hori S."/>
            <person name="Arai W."/>
            <person name="Tsubouchi T."/>
            <person name="Morono Y."/>
            <person name="Uchiyama I."/>
            <person name="Ito T."/>
            <person name="Fujiyama A."/>
            <person name="Inagaki F."/>
            <person name="Takami H."/>
        </authorList>
    </citation>
    <scope>NUCLEOTIDE SEQUENCE</scope>
    <source>
        <strain evidence="2">Expedition CK06-06</strain>
    </source>
</reference>
<sequence>IVMVLGATTPLSPVWFDYGVDLVSGTRVIDPKLVLRLVSEGIVFKQIQGRGVKLLTIQKDNY</sequence>
<organism evidence="2">
    <name type="scientific">marine sediment metagenome</name>
    <dbReference type="NCBI Taxonomy" id="412755"/>
    <lineage>
        <taxon>unclassified sequences</taxon>
        <taxon>metagenomes</taxon>
        <taxon>ecological metagenomes</taxon>
    </lineage>
</organism>
<dbReference type="InterPro" id="IPR007161">
    <property type="entry name" value="DUF364"/>
</dbReference>
<protein>
    <recommendedName>
        <fullName evidence="1">Putative heavy-metal chelation domain-containing protein</fullName>
    </recommendedName>
</protein>
<gene>
    <name evidence="2" type="ORF">S12H4_55774</name>
</gene>
<name>X1W242_9ZZZZ</name>
<dbReference type="SUPFAM" id="SSF159713">
    <property type="entry name" value="Dhaf3308-like"/>
    <property type="match status" value="1"/>
</dbReference>
<comment type="caution">
    <text evidence="2">The sequence shown here is derived from an EMBL/GenBank/DDBJ whole genome shotgun (WGS) entry which is preliminary data.</text>
</comment>
<proteinExistence type="predicted"/>
<dbReference type="AlphaFoldDB" id="X1W242"/>
<dbReference type="EMBL" id="BARW01035817">
    <property type="protein sequence ID" value="GAJ23050.1"/>
    <property type="molecule type" value="Genomic_DNA"/>
</dbReference>
<feature type="non-terminal residue" evidence="2">
    <location>
        <position position="1"/>
    </location>
</feature>
<evidence type="ECO:0000313" key="2">
    <source>
        <dbReference type="EMBL" id="GAJ23050.1"/>
    </source>
</evidence>
<dbReference type="Pfam" id="PF04016">
    <property type="entry name" value="DUF364"/>
    <property type="match status" value="1"/>
</dbReference>